<dbReference type="Pfam" id="PF13476">
    <property type="entry name" value="AAA_23"/>
    <property type="match status" value="1"/>
</dbReference>
<feature type="domain" description="Rad50/SbcC-type AAA" evidence="2">
    <location>
        <begin position="5"/>
        <end position="284"/>
    </location>
</feature>
<reference evidence="3 4" key="1">
    <citation type="submission" date="2014-09" db="EMBL/GenBank/DDBJ databases">
        <title>Vibrio maritimus JCM 19235. (C45) whole genome shotgun sequence.</title>
        <authorList>
            <person name="Sawabe T."/>
            <person name="Meirelles P."/>
            <person name="Nakanishi M."/>
            <person name="Sayaka M."/>
            <person name="Hattori M."/>
            <person name="Ohkuma M."/>
        </authorList>
    </citation>
    <scope>NUCLEOTIDE SEQUENCE [LARGE SCALE GENOMIC DNA]</scope>
    <source>
        <strain evidence="4">JCM19235</strain>
    </source>
</reference>
<keyword evidence="1" id="KW-0175">Coiled coil</keyword>
<feature type="coiled-coil region" evidence="1">
    <location>
        <begin position="197"/>
        <end position="263"/>
    </location>
</feature>
<keyword evidence="3" id="KW-0269">Exonuclease</keyword>
<feature type="coiled-coil region" evidence="1">
    <location>
        <begin position="369"/>
        <end position="396"/>
    </location>
</feature>
<organism evidence="3 4">
    <name type="scientific">Vibrio maritimus</name>
    <dbReference type="NCBI Taxonomy" id="990268"/>
    <lineage>
        <taxon>Bacteria</taxon>
        <taxon>Pseudomonadati</taxon>
        <taxon>Pseudomonadota</taxon>
        <taxon>Gammaproteobacteria</taxon>
        <taxon>Vibrionales</taxon>
        <taxon>Vibrionaceae</taxon>
        <taxon>Vibrio</taxon>
    </lineage>
</organism>
<comment type="caution">
    <text evidence="3">The sequence shown here is derived from an EMBL/GenBank/DDBJ whole genome shotgun (WGS) entry which is preliminary data.</text>
</comment>
<dbReference type="InterPro" id="IPR038729">
    <property type="entry name" value="Rad50/SbcC_AAA"/>
</dbReference>
<evidence type="ECO:0000259" key="2">
    <source>
        <dbReference type="Pfam" id="PF13476"/>
    </source>
</evidence>
<gene>
    <name evidence="3" type="ORF">JCM19235_1320</name>
</gene>
<accession>A0A090S950</accession>
<proteinExistence type="predicted"/>
<keyword evidence="3" id="KW-0378">Hydrolase</keyword>
<dbReference type="PANTHER" id="PTHR32114">
    <property type="entry name" value="ABC TRANSPORTER ABCH.3"/>
    <property type="match status" value="1"/>
</dbReference>
<dbReference type="STRING" id="990268.JCM19235_1320"/>
<dbReference type="AlphaFoldDB" id="A0A090S950"/>
<evidence type="ECO:0000313" key="3">
    <source>
        <dbReference type="EMBL" id="GAL23019.1"/>
    </source>
</evidence>
<dbReference type="GO" id="GO:0006302">
    <property type="term" value="P:double-strand break repair"/>
    <property type="evidence" value="ECO:0007669"/>
    <property type="project" value="InterPro"/>
</dbReference>
<dbReference type="InterPro" id="IPR027417">
    <property type="entry name" value="P-loop_NTPase"/>
</dbReference>
<dbReference type="SUPFAM" id="SSF52540">
    <property type="entry name" value="P-loop containing nucleoside triphosphate hydrolases"/>
    <property type="match status" value="1"/>
</dbReference>
<dbReference type="GO" id="GO:0016887">
    <property type="term" value="F:ATP hydrolysis activity"/>
    <property type="evidence" value="ECO:0007669"/>
    <property type="project" value="InterPro"/>
</dbReference>
<feature type="coiled-coil region" evidence="1">
    <location>
        <begin position="445"/>
        <end position="474"/>
    </location>
</feature>
<dbReference type="PANTHER" id="PTHR32114:SF2">
    <property type="entry name" value="ABC TRANSPORTER ABCH.3"/>
    <property type="match status" value="1"/>
</dbReference>
<dbReference type="GO" id="GO:0004527">
    <property type="term" value="F:exonuclease activity"/>
    <property type="evidence" value="ECO:0007669"/>
    <property type="project" value="UniProtKB-KW"/>
</dbReference>
<protein>
    <submittedName>
        <fullName evidence="3">Phage recombination related exonuclease</fullName>
    </submittedName>
</protein>
<dbReference type="Gene3D" id="3.40.50.300">
    <property type="entry name" value="P-loop containing nucleotide triphosphate hydrolases"/>
    <property type="match status" value="2"/>
</dbReference>
<dbReference type="Proteomes" id="UP000029228">
    <property type="component" value="Unassembled WGS sequence"/>
</dbReference>
<evidence type="ECO:0000313" key="4">
    <source>
        <dbReference type="Proteomes" id="UP000029228"/>
    </source>
</evidence>
<dbReference type="EMBL" id="BBMR01000017">
    <property type="protein sequence ID" value="GAL23019.1"/>
    <property type="molecule type" value="Genomic_DNA"/>
</dbReference>
<keyword evidence="4" id="KW-1185">Reference proteome</keyword>
<evidence type="ECO:0000256" key="1">
    <source>
        <dbReference type="SAM" id="Coils"/>
    </source>
</evidence>
<keyword evidence="3" id="KW-0540">Nuclease</keyword>
<sequence length="653" mass="71557">MKFNRIEIDNFMAVGEVTINVDNKGLVLIQGENLDDTSQNSNGAGKSTIVEALQWALFNETARGDSGDSVINRTAKKNCRVLIQIVDGDREYNIIRHRKHKDNKNRVLLLDVTNRSDVVDLTLGTDKATQEQINKIIGCSSDVFRAAIYSGQESQIDLPSLTDKHLKTIVEEAAGIDKMQLAHRIARERYAQTVDAVKTLEASIARVDDSIETATKQSEYCVTKSKEFAEQKVTDINEGKKKAASAAKKAKELKAKLDASDKAGLTAQLEEVTARIKGVDGEVAQQKKLSKSLTELTMKLKMAQSEFTSGKTDAERLKKQIDEVVKEIGTACSSCGHAITESSIGDRRIALTNELKSKVANVKTKGVEAKDLKDVLSKAQEELSTFESSMTDISEQVTQQKTIQSALNDVSALESSVIVAVNAAKTARASLDEIGKREDPYVEMKEREDEKLKLAKTQRENLDTELTAAKAKRQTAGCVVDVFSPSGIRAHILDTVTPFLNDRTARYLGILSDGNIQAIWSTLSKTAKGELREKFAIEITSTTGGASYKSLSGGEKRKVRLATTLALQDLVSSRASKPIELWIGDEIDDAVDVSGLERLMTVLEEKAKEKGTVLIISHNQLSDWVRQHATVVKKGGTSTMTGVLNLERDEELV</sequence>
<name>A0A090S950_9VIBR</name>